<comment type="caution">
    <text evidence="2">The sequence shown here is derived from an EMBL/GenBank/DDBJ whole genome shotgun (WGS) entry which is preliminary data.</text>
</comment>
<keyword evidence="3" id="KW-1185">Reference proteome</keyword>
<gene>
    <name evidence="2" type="ORF">Plil01_000165500</name>
</gene>
<name>A0A9W6TAM1_9STRA</name>
<evidence type="ECO:0000256" key="1">
    <source>
        <dbReference type="SAM" id="MobiDB-lite"/>
    </source>
</evidence>
<evidence type="ECO:0000313" key="3">
    <source>
        <dbReference type="Proteomes" id="UP001165083"/>
    </source>
</evidence>
<dbReference type="EMBL" id="BSXW01000056">
    <property type="protein sequence ID" value="GMF10896.1"/>
    <property type="molecule type" value="Genomic_DNA"/>
</dbReference>
<dbReference type="Proteomes" id="UP001165083">
    <property type="component" value="Unassembled WGS sequence"/>
</dbReference>
<dbReference type="AlphaFoldDB" id="A0A9W6TAM1"/>
<organism evidence="2 3">
    <name type="scientific">Phytophthora lilii</name>
    <dbReference type="NCBI Taxonomy" id="2077276"/>
    <lineage>
        <taxon>Eukaryota</taxon>
        <taxon>Sar</taxon>
        <taxon>Stramenopiles</taxon>
        <taxon>Oomycota</taxon>
        <taxon>Peronosporomycetes</taxon>
        <taxon>Peronosporales</taxon>
        <taxon>Peronosporaceae</taxon>
        <taxon>Phytophthora</taxon>
    </lineage>
</organism>
<sequence>MLSCSSEQEGGINNVSQPDPLQLQAYPRTVPHSDHNNRCESTNNELVAECQPLECPQNLHNGSDDASTIACAVSAKLSFGN</sequence>
<protein>
    <submittedName>
        <fullName evidence="2">Unnamed protein product</fullName>
    </submittedName>
</protein>
<feature type="region of interest" description="Disordered" evidence="1">
    <location>
        <begin position="1"/>
        <end position="40"/>
    </location>
</feature>
<evidence type="ECO:0000313" key="2">
    <source>
        <dbReference type="EMBL" id="GMF10896.1"/>
    </source>
</evidence>
<reference evidence="2" key="1">
    <citation type="submission" date="2023-04" db="EMBL/GenBank/DDBJ databases">
        <title>Phytophthora lilii NBRC 32176.</title>
        <authorList>
            <person name="Ichikawa N."/>
            <person name="Sato H."/>
            <person name="Tonouchi N."/>
        </authorList>
    </citation>
    <scope>NUCLEOTIDE SEQUENCE</scope>
    <source>
        <strain evidence="2">NBRC 32176</strain>
    </source>
</reference>
<accession>A0A9W6TAM1</accession>
<feature type="compositionally biased region" description="Polar residues" evidence="1">
    <location>
        <begin position="1"/>
        <end position="19"/>
    </location>
</feature>
<proteinExistence type="predicted"/>